<reference evidence="2" key="1">
    <citation type="submission" date="2011-05" db="EMBL/GenBank/DDBJ databases">
        <authorList>
            <person name="Richards S.R."/>
            <person name="Qu J."/>
            <person name="Jiang H."/>
            <person name="Jhangiani S.N."/>
            <person name="Agravi P."/>
            <person name="Goodspeed R."/>
            <person name="Gross S."/>
            <person name="Mandapat C."/>
            <person name="Jackson L."/>
            <person name="Mathew T."/>
            <person name="Pu L."/>
            <person name="Thornton R."/>
            <person name="Saada N."/>
            <person name="Wilczek-Boney K.B."/>
            <person name="Lee S."/>
            <person name="Kovar C."/>
            <person name="Wu Y."/>
            <person name="Scherer S.E."/>
            <person name="Worley K.C."/>
            <person name="Muzny D.M."/>
            <person name="Gibbs R."/>
        </authorList>
    </citation>
    <scope>NUCLEOTIDE SEQUENCE</scope>
    <source>
        <strain evidence="2">Brora</strain>
    </source>
</reference>
<name>T1IKT9_STRMM</name>
<dbReference type="HOGENOM" id="CLU_1752008_0_0_1"/>
<organism evidence="1 2">
    <name type="scientific">Strigamia maritima</name>
    <name type="common">European centipede</name>
    <name type="synonym">Geophilus maritimus</name>
    <dbReference type="NCBI Taxonomy" id="126957"/>
    <lineage>
        <taxon>Eukaryota</taxon>
        <taxon>Metazoa</taxon>
        <taxon>Ecdysozoa</taxon>
        <taxon>Arthropoda</taxon>
        <taxon>Myriapoda</taxon>
        <taxon>Chilopoda</taxon>
        <taxon>Pleurostigmophora</taxon>
        <taxon>Geophilomorpha</taxon>
        <taxon>Linotaeniidae</taxon>
        <taxon>Strigamia</taxon>
    </lineage>
</organism>
<dbReference type="AlphaFoldDB" id="T1IKT9"/>
<dbReference type="Proteomes" id="UP000014500">
    <property type="component" value="Unassembled WGS sequence"/>
</dbReference>
<sequence length="149" mass="16335">MITTSSNPNFLTCRMHQTSACSRTINSHHAVSIKIHHSNRFIQRHINSNIMTQNHTDRSKRCNNRTSIRLIRLSIGRIERIFPPAAAAATSTASTTAAASAAASATATTDSGPDSDHALILVIKRTKILPIPRALLSPKSLRDHVIRRP</sequence>
<evidence type="ECO:0000313" key="1">
    <source>
        <dbReference type="EnsemblMetazoa" id="SMAR001546-PA"/>
    </source>
</evidence>
<protein>
    <submittedName>
        <fullName evidence="1">Uncharacterized protein</fullName>
    </submittedName>
</protein>
<evidence type="ECO:0000313" key="2">
    <source>
        <dbReference type="Proteomes" id="UP000014500"/>
    </source>
</evidence>
<reference evidence="1" key="2">
    <citation type="submission" date="2015-02" db="UniProtKB">
        <authorList>
            <consortium name="EnsemblMetazoa"/>
        </authorList>
    </citation>
    <scope>IDENTIFICATION</scope>
</reference>
<keyword evidence="2" id="KW-1185">Reference proteome</keyword>
<dbReference type="EMBL" id="JH430635">
    <property type="status" value="NOT_ANNOTATED_CDS"/>
    <property type="molecule type" value="Genomic_DNA"/>
</dbReference>
<accession>T1IKT9</accession>
<dbReference type="EnsemblMetazoa" id="SMAR001546-RA">
    <property type="protein sequence ID" value="SMAR001546-PA"/>
    <property type="gene ID" value="SMAR001546"/>
</dbReference>
<proteinExistence type="predicted"/>